<reference evidence="3" key="1">
    <citation type="submission" date="2022-11" db="UniProtKB">
        <authorList>
            <consortium name="WormBaseParasite"/>
        </authorList>
    </citation>
    <scope>IDENTIFICATION</scope>
</reference>
<feature type="transmembrane region" description="Helical" evidence="1">
    <location>
        <begin position="17"/>
        <end position="39"/>
    </location>
</feature>
<keyword evidence="1" id="KW-0812">Transmembrane</keyword>
<sequence length="192" mass="21623">MPLNRCFTCFKGKKSEVLVVGILWVILDGILLSFTHAFNHHQTSSPYYCIFVGHRISSLLSSIILIVATGYANRFLMLPFLIIQGFTFGLLFFLCMLAIGFLGIISIVAIDPKPEAMNFMKSIINTLQASNREQALIWTSIFLAASLLFLTFASFGYGIVLEHFQSLKNKKTPKRSNINDTILTQFAFHPDF</sequence>
<accession>A0A914Z2U1</accession>
<feature type="transmembrane region" description="Helical" evidence="1">
    <location>
        <begin position="80"/>
        <end position="110"/>
    </location>
</feature>
<protein>
    <submittedName>
        <fullName evidence="3">Uncharacterized protein</fullName>
    </submittedName>
</protein>
<keyword evidence="1" id="KW-0472">Membrane</keyword>
<organism evidence="2 3">
    <name type="scientific">Panagrolaimus superbus</name>
    <dbReference type="NCBI Taxonomy" id="310955"/>
    <lineage>
        <taxon>Eukaryota</taxon>
        <taxon>Metazoa</taxon>
        <taxon>Ecdysozoa</taxon>
        <taxon>Nematoda</taxon>
        <taxon>Chromadorea</taxon>
        <taxon>Rhabditida</taxon>
        <taxon>Tylenchina</taxon>
        <taxon>Panagrolaimomorpha</taxon>
        <taxon>Panagrolaimoidea</taxon>
        <taxon>Panagrolaimidae</taxon>
        <taxon>Panagrolaimus</taxon>
    </lineage>
</organism>
<keyword evidence="1" id="KW-1133">Transmembrane helix</keyword>
<evidence type="ECO:0000313" key="3">
    <source>
        <dbReference type="WBParaSite" id="PSU_v2.g4573.t1"/>
    </source>
</evidence>
<proteinExistence type="predicted"/>
<dbReference type="AlphaFoldDB" id="A0A914Z2U1"/>
<name>A0A914Z2U1_9BILA</name>
<evidence type="ECO:0000313" key="2">
    <source>
        <dbReference type="Proteomes" id="UP000887577"/>
    </source>
</evidence>
<keyword evidence="2" id="KW-1185">Reference proteome</keyword>
<dbReference type="Proteomes" id="UP000887577">
    <property type="component" value="Unplaced"/>
</dbReference>
<evidence type="ECO:0000256" key="1">
    <source>
        <dbReference type="SAM" id="Phobius"/>
    </source>
</evidence>
<dbReference type="WBParaSite" id="PSU_v2.g4573.t1">
    <property type="protein sequence ID" value="PSU_v2.g4573.t1"/>
    <property type="gene ID" value="PSU_v2.g4573"/>
</dbReference>
<feature type="transmembrane region" description="Helical" evidence="1">
    <location>
        <begin position="135"/>
        <end position="161"/>
    </location>
</feature>